<comment type="caution">
    <text evidence="1">The sequence shown here is derived from an EMBL/GenBank/DDBJ whole genome shotgun (WGS) entry which is preliminary data.</text>
</comment>
<reference evidence="1 2" key="1">
    <citation type="submission" date="2024-09" db="EMBL/GenBank/DDBJ databases">
        <authorList>
            <person name="Sun Q."/>
            <person name="Mori K."/>
        </authorList>
    </citation>
    <scope>NUCLEOTIDE SEQUENCE [LARGE SCALE GENOMIC DNA]</scope>
    <source>
        <strain evidence="1 2">JCM 13503</strain>
    </source>
</reference>
<accession>A0ABV6B1X6</accession>
<dbReference type="RefSeq" id="WP_380013220.1">
    <property type="nucleotide sequence ID" value="NZ_JBHLYR010000053.1"/>
</dbReference>
<dbReference type="Pfam" id="PF10134">
    <property type="entry name" value="RPA"/>
    <property type="match status" value="1"/>
</dbReference>
<dbReference type="Proteomes" id="UP001589733">
    <property type="component" value="Unassembled WGS sequence"/>
</dbReference>
<protein>
    <submittedName>
        <fullName evidence="1">Replication initiator protein A</fullName>
    </submittedName>
</protein>
<sequence length="433" mass="48566">MTLPHRTAQKRPLSRHVDELNLARLSLISMQSRVGPTSTSWEDHFEENGQAVSVKCIGTSQYLVPHGIDNDLIIGILSLFAAAGYPENNAVTCTANRLLRAAGLDTSGRYHKNLHESLMRLSHTNFHIERGWHDGGRFRTVIFRHVHEIVFDTAESGGAVDQESQITIVLPPAIAESLRRGFIKPLNSQMLGQLHQPPARALYRLLDGHRHDLHDPSVRLGQLEVNLVEWGRKARILDLRPDKIRRVLDAAQDELIRVRYLSSVAYEGRGQAQTITYTFAHELEQIAPALLDRLAVRGIAPKVARDLLSTFGRATVRDRMDEAERLVAGKKMPGAGFFVSFIRAPEDYRHRFTPAIQARVQQPRLLERPVEEDPNHVMQRRLEGMTAVERAQDTVRALKVAYGSRLSGAQYEALRENLEVEALDAGSLRAAAA</sequence>
<proteinExistence type="predicted"/>
<evidence type="ECO:0000313" key="1">
    <source>
        <dbReference type="EMBL" id="MFB9993759.1"/>
    </source>
</evidence>
<name>A0ABV6B1X6_9DEIO</name>
<organism evidence="1 2">
    <name type="scientific">Deinococcus oregonensis</name>
    <dbReference type="NCBI Taxonomy" id="1805970"/>
    <lineage>
        <taxon>Bacteria</taxon>
        <taxon>Thermotogati</taxon>
        <taxon>Deinococcota</taxon>
        <taxon>Deinococci</taxon>
        <taxon>Deinococcales</taxon>
        <taxon>Deinococcaceae</taxon>
        <taxon>Deinococcus</taxon>
    </lineage>
</organism>
<dbReference type="EMBL" id="JBHLYR010000053">
    <property type="protein sequence ID" value="MFB9993759.1"/>
    <property type="molecule type" value="Genomic_DNA"/>
</dbReference>
<keyword evidence="2" id="KW-1185">Reference proteome</keyword>
<gene>
    <name evidence="1" type="ORF">ACFFLM_17510</name>
</gene>
<dbReference type="InterPro" id="IPR018777">
    <property type="entry name" value="Replication_initiator_prot_A"/>
</dbReference>
<evidence type="ECO:0000313" key="2">
    <source>
        <dbReference type="Proteomes" id="UP001589733"/>
    </source>
</evidence>